<dbReference type="AlphaFoldDB" id="A0A179DM20"/>
<dbReference type="EMBL" id="LWHJ01000011">
    <property type="protein sequence ID" value="OAQ42096.1"/>
    <property type="molecule type" value="Genomic_DNA"/>
</dbReference>
<dbReference type="RefSeq" id="WP_068821128.1">
    <property type="nucleotide sequence ID" value="NZ_LWHJ01000011.1"/>
</dbReference>
<comment type="caution">
    <text evidence="1">The sequence shown here is derived from an EMBL/GenBank/DDBJ whole genome shotgun (WGS) entry which is preliminary data.</text>
</comment>
<dbReference type="Proteomes" id="UP000078459">
    <property type="component" value="Unassembled WGS sequence"/>
</dbReference>
<evidence type="ECO:0000313" key="2">
    <source>
        <dbReference type="Proteomes" id="UP000078459"/>
    </source>
</evidence>
<sequence length="166" mass="19463">MEKIFNTDMHQELKRILLAMQPIRFKDDFKNIFNKTFLLNTNIPSFISDCPFNEATINSDLLFEDFVFPVMKDLTLIHSTRIDLKKIQTFIDKGSDENVNSFLNDFSTARDISMLDLCERNVACADLKYLEHIVGNYIKAKEKNNETPINLTVFNVIYRFEEYASR</sequence>
<protein>
    <submittedName>
        <fullName evidence="1">Uncharacterized protein</fullName>
    </submittedName>
</protein>
<organism evidence="1 2">
    <name type="scientific">Pedobacter psychrophilus</name>
    <dbReference type="NCBI Taxonomy" id="1826909"/>
    <lineage>
        <taxon>Bacteria</taxon>
        <taxon>Pseudomonadati</taxon>
        <taxon>Bacteroidota</taxon>
        <taxon>Sphingobacteriia</taxon>
        <taxon>Sphingobacteriales</taxon>
        <taxon>Sphingobacteriaceae</taxon>
        <taxon>Pedobacter</taxon>
    </lineage>
</organism>
<reference evidence="1 2" key="1">
    <citation type="submission" date="2016-04" db="EMBL/GenBank/DDBJ databases">
        <authorList>
            <person name="Evans L.H."/>
            <person name="Alamgir A."/>
            <person name="Owens N."/>
            <person name="Weber N.D."/>
            <person name="Virtaneva K."/>
            <person name="Barbian K."/>
            <person name="Babar A."/>
            <person name="Rosenke K."/>
        </authorList>
    </citation>
    <scope>NUCLEOTIDE SEQUENCE [LARGE SCALE GENOMIC DNA]</scope>
    <source>
        <strain evidence="1 2">CCM 8644</strain>
    </source>
</reference>
<evidence type="ECO:0000313" key="1">
    <source>
        <dbReference type="EMBL" id="OAQ42096.1"/>
    </source>
</evidence>
<dbReference type="OrthoDB" id="9902159at2"/>
<accession>A0A179DM20</accession>
<gene>
    <name evidence="1" type="ORF">A5893_02990</name>
</gene>
<keyword evidence="2" id="KW-1185">Reference proteome</keyword>
<proteinExistence type="predicted"/>
<name>A0A179DM20_9SPHI</name>
<dbReference type="STRING" id="1826909.A5893_02990"/>
<reference evidence="1 2" key="2">
    <citation type="submission" date="2016-06" db="EMBL/GenBank/DDBJ databases">
        <title>Pedobacter psychrophilus sp. nov., isolated from Antarctic fragmentary rock.</title>
        <authorList>
            <person name="Svec P."/>
        </authorList>
    </citation>
    <scope>NUCLEOTIDE SEQUENCE [LARGE SCALE GENOMIC DNA]</scope>
    <source>
        <strain evidence="1 2">CCM 8644</strain>
    </source>
</reference>